<dbReference type="UniPathway" id="UPA00148"/>
<dbReference type="SUPFAM" id="SSF53790">
    <property type="entry name" value="Tetrapyrrole methylase"/>
    <property type="match status" value="1"/>
</dbReference>
<dbReference type="SUPFAM" id="SSF53335">
    <property type="entry name" value="S-adenosyl-L-methionine-dependent methyltransferases"/>
    <property type="match status" value="1"/>
</dbReference>
<evidence type="ECO:0000256" key="1">
    <source>
        <dbReference type="ARBA" id="ARBA00004953"/>
    </source>
</evidence>
<dbReference type="InterPro" id="IPR035996">
    <property type="entry name" value="4pyrrol_Methylase_sf"/>
</dbReference>
<dbReference type="InterPro" id="IPR029063">
    <property type="entry name" value="SAM-dependent_MTases_sf"/>
</dbReference>
<dbReference type="NCBIfam" id="TIGR02469">
    <property type="entry name" value="CbiT"/>
    <property type="match status" value="1"/>
</dbReference>
<dbReference type="Pfam" id="PF01135">
    <property type="entry name" value="PCMT"/>
    <property type="match status" value="1"/>
</dbReference>
<gene>
    <name evidence="7" type="ORF">dsmv_0502</name>
</gene>
<evidence type="ECO:0000256" key="5">
    <source>
        <dbReference type="ARBA" id="ARBA00022691"/>
    </source>
</evidence>
<keyword evidence="2" id="KW-0169">Cobalamin biosynthesis</keyword>
<dbReference type="InterPro" id="IPR014776">
    <property type="entry name" value="4pyrrole_Mease_sub2"/>
</dbReference>
<dbReference type="Proteomes" id="UP000014977">
    <property type="component" value="Unassembled WGS sequence"/>
</dbReference>
<dbReference type="GO" id="GO:0009236">
    <property type="term" value="P:cobalamin biosynthetic process"/>
    <property type="evidence" value="ECO:0007669"/>
    <property type="project" value="UniProtKB-UniPathway"/>
</dbReference>
<proteinExistence type="predicted"/>
<dbReference type="CDD" id="cd11644">
    <property type="entry name" value="Precorrin-6Y-MT"/>
    <property type="match status" value="1"/>
</dbReference>
<dbReference type="InterPro" id="IPR006365">
    <property type="entry name" value="Cbl_synth_CobL"/>
</dbReference>
<dbReference type="PIRSF" id="PIRSF036428">
    <property type="entry name" value="CobL"/>
    <property type="match status" value="1"/>
</dbReference>
<dbReference type="InterPro" id="IPR014777">
    <property type="entry name" value="4pyrrole_Mease_sub1"/>
</dbReference>
<dbReference type="CDD" id="cd02440">
    <property type="entry name" value="AdoMet_MTases"/>
    <property type="match status" value="1"/>
</dbReference>
<dbReference type="eggNOG" id="COG2242">
    <property type="taxonomic scope" value="Bacteria"/>
</dbReference>
<dbReference type="OrthoDB" id="9787825at2"/>
<dbReference type="PATRIC" id="fig|1121405.3.peg.3199"/>
<keyword evidence="4 7" id="KW-0808">Transferase</keyword>
<dbReference type="AlphaFoldDB" id="S7TF31"/>
<keyword evidence="3 7" id="KW-0489">Methyltransferase</keyword>
<dbReference type="PANTHER" id="PTHR43182">
    <property type="entry name" value="COBALT-PRECORRIN-6B C(15)-METHYLTRANSFERASE (DECARBOXYLATING)"/>
    <property type="match status" value="1"/>
</dbReference>
<protein>
    <submittedName>
        <fullName evidence="7">Precorrin-6y C5,15-methyltransferase (Decarboxylating), CbiE subunit</fullName>
    </submittedName>
</protein>
<dbReference type="GO" id="GO:0032259">
    <property type="term" value="P:methylation"/>
    <property type="evidence" value="ECO:0007669"/>
    <property type="project" value="UniProtKB-KW"/>
</dbReference>
<name>S7TF31_DESML</name>
<evidence type="ECO:0000256" key="3">
    <source>
        <dbReference type="ARBA" id="ARBA00022603"/>
    </source>
</evidence>
<dbReference type="InterPro" id="IPR000878">
    <property type="entry name" value="4pyrrol_Mease"/>
</dbReference>
<accession>S7TF31</accession>
<dbReference type="EMBL" id="ATHJ01000105">
    <property type="protein sequence ID" value="EPR35797.1"/>
    <property type="molecule type" value="Genomic_DNA"/>
</dbReference>
<dbReference type="InterPro" id="IPR012818">
    <property type="entry name" value="CbiE"/>
</dbReference>
<feature type="domain" description="Tetrapyrrole methylase" evidence="6">
    <location>
        <begin position="4"/>
        <end position="184"/>
    </location>
</feature>
<dbReference type="eggNOG" id="COG2241">
    <property type="taxonomic scope" value="Bacteria"/>
</dbReference>
<dbReference type="PANTHER" id="PTHR43182:SF1">
    <property type="entry name" value="COBALT-PRECORRIN-7 C(5)-METHYLTRANSFERASE"/>
    <property type="match status" value="1"/>
</dbReference>
<evidence type="ECO:0000256" key="4">
    <source>
        <dbReference type="ARBA" id="ARBA00022679"/>
    </source>
</evidence>
<dbReference type="Gene3D" id="3.40.50.150">
    <property type="entry name" value="Vaccinia Virus protein VP39"/>
    <property type="match status" value="1"/>
</dbReference>
<dbReference type="RefSeq" id="WP_020877613.1">
    <property type="nucleotide sequence ID" value="NZ_ATHJ01000105.1"/>
</dbReference>
<dbReference type="NCBIfam" id="TIGR02467">
    <property type="entry name" value="CbiE"/>
    <property type="match status" value="1"/>
</dbReference>
<sequence>MIPVTIVGIGLSPRDLTPGHLEAIGEAEVLVGGKRHLSYFPDVRAEKLAITRNIAEIVPFIAERMAAKKVVVLASGDPLFYGIGSVITTALGAENVRVLPNITAIGAAFARIGIPWSDARLVSLHGRRNDAALLEALACHHKIGLLTDPIHTPAWLAAFMTAHGFTDFDMCVLEKLGAEDESVAWVPPVEAAGKVFRSPNVVILHRRPPDRKEASPLYPGMPEAAFIHEKGLITKPEVRAVTLSKLRLGAPGLVLWDLGAGSGSVAIEAGLFIRTGRIVAVERRAHRIAHIRANQERYGIERLEIVQATLPDGLDDLPAPDRIFIGGGGKDLGRIMETAGARLRPGGVMVVNTVLIQNIDVALTGFRRLGLATDIVQIQVSAAKKMPWGDRLSPQNPVWIITGAASESPPKAAAASCRGSARDA</sequence>
<keyword evidence="8" id="KW-1185">Reference proteome</keyword>
<dbReference type="GO" id="GO:0008276">
    <property type="term" value="F:protein methyltransferase activity"/>
    <property type="evidence" value="ECO:0007669"/>
    <property type="project" value="InterPro"/>
</dbReference>
<dbReference type="Gene3D" id="3.30.950.10">
    <property type="entry name" value="Methyltransferase, Cobalt-precorrin-4 Transmethylase, Domain 2"/>
    <property type="match status" value="1"/>
</dbReference>
<reference evidence="7 8" key="1">
    <citation type="journal article" date="2013" name="Genome Announc.">
        <title>Draft genome sequences for three mercury-methylating, sulfate-reducing bacteria.</title>
        <authorList>
            <person name="Brown S.D."/>
            <person name="Hurt R.A.Jr."/>
            <person name="Gilmour C.C."/>
            <person name="Elias D.A."/>
        </authorList>
    </citation>
    <scope>NUCLEOTIDE SEQUENCE [LARGE SCALE GENOMIC DNA]</scope>
    <source>
        <strain evidence="7 8">DSM 2059</strain>
    </source>
</reference>
<comment type="caution">
    <text evidence="7">The sequence shown here is derived from an EMBL/GenBank/DDBJ whole genome shotgun (WGS) entry which is preliminary data.</text>
</comment>
<evidence type="ECO:0000256" key="2">
    <source>
        <dbReference type="ARBA" id="ARBA00022573"/>
    </source>
</evidence>
<evidence type="ECO:0000313" key="7">
    <source>
        <dbReference type="EMBL" id="EPR35797.1"/>
    </source>
</evidence>
<comment type="pathway">
    <text evidence="1">Cofactor biosynthesis; adenosylcobalamin biosynthesis.</text>
</comment>
<evidence type="ECO:0000313" key="8">
    <source>
        <dbReference type="Proteomes" id="UP000014977"/>
    </source>
</evidence>
<dbReference type="InterPro" id="IPR014008">
    <property type="entry name" value="Cbl_synth_MTase_CbiT"/>
</dbReference>
<dbReference type="InterPro" id="IPR050714">
    <property type="entry name" value="Cobalamin_biosynth_MTase"/>
</dbReference>
<evidence type="ECO:0000259" key="6">
    <source>
        <dbReference type="Pfam" id="PF00590"/>
    </source>
</evidence>
<dbReference type="STRING" id="897.B2D07_15165"/>
<keyword evidence="5" id="KW-0949">S-adenosyl-L-methionine</keyword>
<organism evidence="7 8">
    <name type="scientific">Desulfococcus multivorans DSM 2059</name>
    <dbReference type="NCBI Taxonomy" id="1121405"/>
    <lineage>
        <taxon>Bacteria</taxon>
        <taxon>Pseudomonadati</taxon>
        <taxon>Thermodesulfobacteriota</taxon>
        <taxon>Desulfobacteria</taxon>
        <taxon>Desulfobacterales</taxon>
        <taxon>Desulfococcaceae</taxon>
        <taxon>Desulfococcus</taxon>
    </lineage>
</organism>
<dbReference type="Gene3D" id="3.40.1010.10">
    <property type="entry name" value="Cobalt-precorrin-4 Transmethylase, Domain 1"/>
    <property type="match status" value="1"/>
</dbReference>
<dbReference type="Pfam" id="PF00590">
    <property type="entry name" value="TP_methylase"/>
    <property type="match status" value="1"/>
</dbReference>